<dbReference type="AlphaFoldDB" id="A0A498IS91"/>
<dbReference type="PANTHER" id="PTHR22881:SF26">
    <property type="entry name" value="BROMODOMAIN CONTAINING PROTEIN, EXPRESSED"/>
    <property type="match status" value="1"/>
</dbReference>
<feature type="domain" description="Bromo" evidence="4">
    <location>
        <begin position="132"/>
        <end position="231"/>
    </location>
</feature>
<dbReference type="CDD" id="cd04369">
    <property type="entry name" value="Bromodomain"/>
    <property type="match status" value="1"/>
</dbReference>
<evidence type="ECO:0000259" key="4">
    <source>
        <dbReference type="PROSITE" id="PS50014"/>
    </source>
</evidence>
<protein>
    <recommendedName>
        <fullName evidence="4">Bromo domain-containing protein</fullName>
    </recommendedName>
</protein>
<gene>
    <name evidence="5" type="ORF">DVH24_041793</name>
</gene>
<comment type="caution">
    <text evidence="5">The sequence shown here is derived from an EMBL/GenBank/DDBJ whole genome shotgun (WGS) entry which is preliminary data.</text>
</comment>
<dbReference type="STRING" id="3750.A0A498IS91"/>
<evidence type="ECO:0000256" key="1">
    <source>
        <dbReference type="ARBA" id="ARBA00023117"/>
    </source>
</evidence>
<dbReference type="InterPro" id="IPR051831">
    <property type="entry name" value="Bromodomain_contain_prot"/>
</dbReference>
<feature type="region of interest" description="Disordered" evidence="3">
    <location>
        <begin position="300"/>
        <end position="320"/>
    </location>
</feature>
<dbReference type="Pfam" id="PF00439">
    <property type="entry name" value="Bromodomain"/>
    <property type="match status" value="1"/>
</dbReference>
<dbReference type="PANTHER" id="PTHR22881">
    <property type="entry name" value="BROMODOMAIN CONTAINING PROTEIN"/>
    <property type="match status" value="1"/>
</dbReference>
<dbReference type="EMBL" id="RDQH01000337">
    <property type="protein sequence ID" value="RXH85025.1"/>
    <property type="molecule type" value="Genomic_DNA"/>
</dbReference>
<organism evidence="5 6">
    <name type="scientific">Malus domestica</name>
    <name type="common">Apple</name>
    <name type="synonym">Pyrus malus</name>
    <dbReference type="NCBI Taxonomy" id="3750"/>
    <lineage>
        <taxon>Eukaryota</taxon>
        <taxon>Viridiplantae</taxon>
        <taxon>Streptophyta</taxon>
        <taxon>Embryophyta</taxon>
        <taxon>Tracheophyta</taxon>
        <taxon>Spermatophyta</taxon>
        <taxon>Magnoliopsida</taxon>
        <taxon>eudicotyledons</taxon>
        <taxon>Gunneridae</taxon>
        <taxon>Pentapetalae</taxon>
        <taxon>rosids</taxon>
        <taxon>fabids</taxon>
        <taxon>Rosales</taxon>
        <taxon>Rosaceae</taxon>
        <taxon>Amygdaloideae</taxon>
        <taxon>Maleae</taxon>
        <taxon>Malus</taxon>
    </lineage>
</organism>
<dbReference type="SMART" id="SM00297">
    <property type="entry name" value="BROMO"/>
    <property type="match status" value="1"/>
</dbReference>
<keyword evidence="6" id="KW-1185">Reference proteome</keyword>
<reference evidence="5 6" key="1">
    <citation type="submission" date="2018-10" db="EMBL/GenBank/DDBJ databases">
        <title>A high-quality apple genome assembly.</title>
        <authorList>
            <person name="Hu J."/>
        </authorList>
    </citation>
    <scope>NUCLEOTIDE SEQUENCE [LARGE SCALE GENOMIC DNA]</scope>
    <source>
        <strain evidence="6">cv. HFTH1</strain>
        <tissue evidence="5">Young leaf</tissue>
    </source>
</reference>
<evidence type="ECO:0000256" key="3">
    <source>
        <dbReference type="SAM" id="MobiDB-lite"/>
    </source>
</evidence>
<dbReference type="SUPFAM" id="SSF47370">
    <property type="entry name" value="Bromodomain"/>
    <property type="match status" value="1"/>
</dbReference>
<dbReference type="Gene3D" id="1.20.920.10">
    <property type="entry name" value="Bromodomain-like"/>
    <property type="match status" value="1"/>
</dbReference>
<evidence type="ECO:0000313" key="6">
    <source>
        <dbReference type="Proteomes" id="UP000290289"/>
    </source>
</evidence>
<dbReference type="InterPro" id="IPR001487">
    <property type="entry name" value="Bromodomain"/>
</dbReference>
<dbReference type="InterPro" id="IPR036427">
    <property type="entry name" value="Bromodomain-like_sf"/>
</dbReference>
<proteinExistence type="predicted"/>
<dbReference type="PROSITE" id="PS50014">
    <property type="entry name" value="BROMODOMAIN_2"/>
    <property type="match status" value="1"/>
</dbReference>
<dbReference type="Proteomes" id="UP000290289">
    <property type="component" value="Chromosome 11"/>
</dbReference>
<name>A0A498IS91_MALDO</name>
<feature type="region of interest" description="Disordered" evidence="3">
    <location>
        <begin position="26"/>
        <end position="63"/>
    </location>
</feature>
<sequence length="770" mass="85865">MEIWEGSELVEGRRKSVRISALKEAKKNKEIPKSKTNVGSENDKTPIAAKAATSGSKRGRKRKKLEDVVLSSQQQQGPFQKLRLSNPSLLICRCMQDFEDRIHDVDASKINQLLSTPVAVKQVCEYILNTLQRRDTLDVFAQPVDPKKVSSIRVAKFFSHLFHLSNQITVICFLVSKVTTYYTTIKKPMDFGTLRDKLHAEMYATLQQFKRDVLLIPKNAIHFNGKATIYYQEAQGINDLANELFRTLRYDRRRFLLKYYFHEILCPDGNGGDIHSKFLEPTGKPKFFESTGKPRRLCGSSLRREKQADPNPGLRDGRGSNLAEVQSRYSYCTPTNENESLISAVYNAPSKSLAHIDAGFGYKESLMRFIKNLGPTAQMVAKKKLESLLAAQNCQPLATPPIQNQNNPAVALSASPALGHPIGVNSSQMAQMQHNSMDNLPRDVNASYFRGDASAQGYAPVRASVCINEGAYKGKMNAADTSRLGMEGNVIDPKGKAPEEQDTYDRTFPKRMAIDINKTMDFTSLPNGIRLHRSNIEGRPHQYQNGNVQLGSHICVVRDLGGPGTNSIKFRTVDMLAERNNVGNLLQQLPQAPMSRTASNQSRLQEITSKTNTYLRPSPAPELSSLIQATTSFNGSDTQLNRNYAANSFRAGQLPQMNNYIANPAQAGQHKPQFNCPNAAQGVQEMSSFPSMKLKLGEDHSALAKGGMYMRREQGEVSLAARGMMKPPPLYNAFGSHERATTQWYQKEPTPESFLPWQVDSQQPNLALQL</sequence>
<keyword evidence="1 2" id="KW-0103">Bromodomain</keyword>
<evidence type="ECO:0000313" key="5">
    <source>
        <dbReference type="EMBL" id="RXH85025.1"/>
    </source>
</evidence>
<evidence type="ECO:0000256" key="2">
    <source>
        <dbReference type="PROSITE-ProRule" id="PRU00035"/>
    </source>
</evidence>
<accession>A0A498IS91</accession>
<dbReference type="PRINTS" id="PR00503">
    <property type="entry name" value="BROMODOMAIN"/>
</dbReference>